<dbReference type="InterPro" id="IPR017871">
    <property type="entry name" value="ABC_transporter-like_CS"/>
</dbReference>
<dbReference type="InterPro" id="IPR039421">
    <property type="entry name" value="Type_1_exporter"/>
</dbReference>
<reference evidence="13" key="1">
    <citation type="submission" date="2017-09" db="EMBL/GenBank/DDBJ databases">
        <title>Depth-based differentiation of microbial function through sediment-hosted aquifers and enrichment of novel symbionts in the deep terrestrial subsurface.</title>
        <authorList>
            <person name="Probst A.J."/>
            <person name="Ladd B."/>
            <person name="Jarett J.K."/>
            <person name="Geller-Mcgrath D.E."/>
            <person name="Sieber C.M.K."/>
            <person name="Emerson J.B."/>
            <person name="Anantharaman K."/>
            <person name="Thomas B.C."/>
            <person name="Malmstrom R."/>
            <person name="Stieglmeier M."/>
            <person name="Klingl A."/>
            <person name="Woyke T."/>
            <person name="Ryan C.M."/>
            <person name="Banfield J.F."/>
        </authorList>
    </citation>
    <scope>NUCLEOTIDE SEQUENCE [LARGE SCALE GENOMIC DNA]</scope>
</reference>
<comment type="subcellular location">
    <subcellularLocation>
        <location evidence="1">Cell membrane</location>
        <topology evidence="1">Multi-pass membrane protein</topology>
    </subcellularLocation>
</comment>
<dbReference type="PROSITE" id="PS50929">
    <property type="entry name" value="ABC_TM1F"/>
    <property type="match status" value="1"/>
</dbReference>
<dbReference type="GO" id="GO:0005886">
    <property type="term" value="C:plasma membrane"/>
    <property type="evidence" value="ECO:0007669"/>
    <property type="project" value="UniProtKB-SubCell"/>
</dbReference>
<dbReference type="PANTHER" id="PTHR43394">
    <property type="entry name" value="ATP-DEPENDENT PERMEASE MDL1, MITOCHONDRIAL"/>
    <property type="match status" value="1"/>
</dbReference>
<dbReference type="SMART" id="SM00382">
    <property type="entry name" value="AAA"/>
    <property type="match status" value="1"/>
</dbReference>
<dbReference type="Gene3D" id="1.20.1560.10">
    <property type="entry name" value="ABC transporter type 1, transmembrane domain"/>
    <property type="match status" value="1"/>
</dbReference>
<keyword evidence="4" id="KW-0547">Nucleotide-binding</keyword>
<protein>
    <submittedName>
        <fullName evidence="12">Multidrug ABC transporter ATP-binding protein</fullName>
    </submittedName>
</protein>
<dbReference type="PROSITE" id="PS50893">
    <property type="entry name" value="ABC_TRANSPORTER_2"/>
    <property type="match status" value="1"/>
</dbReference>
<gene>
    <name evidence="12" type="ORF">COX64_01220</name>
</gene>
<keyword evidence="6 9" id="KW-1133">Transmembrane helix</keyword>
<dbReference type="InterPro" id="IPR003439">
    <property type="entry name" value="ABC_transporter-like_ATP-bd"/>
</dbReference>
<sequence>MNKTDSNNRIGAAVGASSAAAPRTAPAGSPRGGMGGPMGGPPGMLRGGEKAKNFKATMVGLANYLRPYWIKIVVVIVFAIASTVFAIVSPKIMGKMTDQLVTDVVNQMAYDQIISKLPTGMTIPAGTTGADLIKFAPPALVQQIPAAKLEQIISLDMSHRPEIDWKALDAIALTLVGLFLLSAGFSYLQGWIMTDVTQKVTYNMRKEISEKINRIPLKYFDTRTFGDVLSRVTNDVDTISQSLNQSLTQIITSIVTILGILIMMLSISWQMTLVALIALPLSFGIIALIVNKSQRYFKSQQEVLGKINGHIEEMYAGHTIVKVFNGERRSLDIFDTTNTALYANAWKSQFFSSLMWPIMNFIGNLDYVGVAIVGGYLAVNKSVTIGDISAFIQYVRQFNQPIIQTANIANVLQSTAAAAERVFEFLAESEEVAETETPVQLAQVKGNVEFDHVVFGYEPDTKVIKDFTATIKQGQRVAIVGPTGAGKTTMVNLLMRFYDVSAGAIRIDGIDIREFSRGDFRRLFGMVLQDTWLFNGTIRENLLYGKHDATESEVEEVARAAHVDHFVHSLPNGYDMVINEEADNISQGEKQLLTIARAMIANPPMLILDEATSNVDTRTEVLIQHAMEKLMQGRTSFVIAHRLSTIRDADVILVMRDGNIVEQGTHVELLALNGFYANLYSSQFTDVDLVELG</sequence>
<feature type="transmembrane region" description="Helical" evidence="9">
    <location>
        <begin position="167"/>
        <end position="188"/>
    </location>
</feature>
<dbReference type="Proteomes" id="UP000228952">
    <property type="component" value="Unassembled WGS sequence"/>
</dbReference>
<evidence type="ECO:0000256" key="3">
    <source>
        <dbReference type="ARBA" id="ARBA00022692"/>
    </source>
</evidence>
<feature type="transmembrane region" description="Helical" evidence="9">
    <location>
        <begin position="272"/>
        <end position="290"/>
    </location>
</feature>
<evidence type="ECO:0000313" key="12">
    <source>
        <dbReference type="EMBL" id="PJA15069.1"/>
    </source>
</evidence>
<dbReference type="Pfam" id="PF00664">
    <property type="entry name" value="ABC_membrane"/>
    <property type="match status" value="1"/>
</dbReference>
<evidence type="ECO:0000256" key="9">
    <source>
        <dbReference type="SAM" id="Phobius"/>
    </source>
</evidence>
<evidence type="ECO:0000256" key="1">
    <source>
        <dbReference type="ARBA" id="ARBA00004651"/>
    </source>
</evidence>
<organism evidence="12 13">
    <name type="scientific">Candidatus Dojkabacteria bacterium CG_4_10_14_0_2_um_filter_Dojkabacteria_WS6_41_15</name>
    <dbReference type="NCBI Taxonomy" id="2014249"/>
    <lineage>
        <taxon>Bacteria</taxon>
        <taxon>Candidatus Dojkabacteria</taxon>
    </lineage>
</organism>
<dbReference type="InterPro" id="IPR003593">
    <property type="entry name" value="AAA+_ATPase"/>
</dbReference>
<evidence type="ECO:0000256" key="7">
    <source>
        <dbReference type="ARBA" id="ARBA00023136"/>
    </source>
</evidence>
<evidence type="ECO:0000313" key="13">
    <source>
        <dbReference type="Proteomes" id="UP000228952"/>
    </source>
</evidence>
<evidence type="ECO:0000256" key="5">
    <source>
        <dbReference type="ARBA" id="ARBA00022840"/>
    </source>
</evidence>
<dbReference type="Gene3D" id="3.40.50.300">
    <property type="entry name" value="P-loop containing nucleotide triphosphate hydrolases"/>
    <property type="match status" value="1"/>
</dbReference>
<dbReference type="AlphaFoldDB" id="A0A2M7W2N3"/>
<name>A0A2M7W2N3_9BACT</name>
<dbReference type="EMBL" id="PFQB01000027">
    <property type="protein sequence ID" value="PJA15069.1"/>
    <property type="molecule type" value="Genomic_DNA"/>
</dbReference>
<dbReference type="PANTHER" id="PTHR43394:SF1">
    <property type="entry name" value="ATP-BINDING CASSETTE SUB-FAMILY B MEMBER 10, MITOCHONDRIAL"/>
    <property type="match status" value="1"/>
</dbReference>
<keyword evidence="7 9" id="KW-0472">Membrane</keyword>
<evidence type="ECO:0000256" key="8">
    <source>
        <dbReference type="SAM" id="MobiDB-lite"/>
    </source>
</evidence>
<keyword evidence="5 12" id="KW-0067">ATP-binding</keyword>
<dbReference type="InterPro" id="IPR011527">
    <property type="entry name" value="ABC1_TM_dom"/>
</dbReference>
<feature type="region of interest" description="Disordered" evidence="8">
    <location>
        <begin position="1"/>
        <end position="47"/>
    </location>
</feature>
<dbReference type="GO" id="GO:0016887">
    <property type="term" value="F:ATP hydrolysis activity"/>
    <property type="evidence" value="ECO:0007669"/>
    <property type="project" value="InterPro"/>
</dbReference>
<dbReference type="FunFam" id="3.40.50.300:FF:000287">
    <property type="entry name" value="Multidrug ABC transporter ATP-binding protein"/>
    <property type="match status" value="1"/>
</dbReference>
<feature type="transmembrane region" description="Helical" evidence="9">
    <location>
        <begin position="247"/>
        <end position="265"/>
    </location>
</feature>
<feature type="compositionally biased region" description="Gly residues" evidence="8">
    <location>
        <begin position="30"/>
        <end position="46"/>
    </location>
</feature>
<keyword evidence="2" id="KW-0813">Transport</keyword>
<dbReference type="GO" id="GO:0005524">
    <property type="term" value="F:ATP binding"/>
    <property type="evidence" value="ECO:0007669"/>
    <property type="project" value="UniProtKB-KW"/>
</dbReference>
<evidence type="ECO:0000256" key="4">
    <source>
        <dbReference type="ARBA" id="ARBA00022741"/>
    </source>
</evidence>
<comment type="caution">
    <text evidence="12">The sequence shown here is derived from an EMBL/GenBank/DDBJ whole genome shotgun (WGS) entry which is preliminary data.</text>
</comment>
<dbReference type="SUPFAM" id="SSF90123">
    <property type="entry name" value="ABC transporter transmembrane region"/>
    <property type="match status" value="1"/>
</dbReference>
<accession>A0A2M7W2N3</accession>
<dbReference type="Pfam" id="PF00005">
    <property type="entry name" value="ABC_tran"/>
    <property type="match status" value="1"/>
</dbReference>
<feature type="domain" description="ABC transmembrane type-1" evidence="11">
    <location>
        <begin position="73"/>
        <end position="414"/>
    </location>
</feature>
<feature type="domain" description="ABC transporter" evidence="10">
    <location>
        <begin position="448"/>
        <end position="682"/>
    </location>
</feature>
<feature type="transmembrane region" description="Helical" evidence="9">
    <location>
        <begin position="68"/>
        <end position="88"/>
    </location>
</feature>
<dbReference type="PROSITE" id="PS00211">
    <property type="entry name" value="ABC_TRANSPORTER_1"/>
    <property type="match status" value="1"/>
</dbReference>
<feature type="compositionally biased region" description="Low complexity" evidence="8">
    <location>
        <begin position="9"/>
        <end position="29"/>
    </location>
</feature>
<keyword evidence="3 9" id="KW-0812">Transmembrane</keyword>
<evidence type="ECO:0000259" key="11">
    <source>
        <dbReference type="PROSITE" id="PS50929"/>
    </source>
</evidence>
<evidence type="ECO:0000256" key="2">
    <source>
        <dbReference type="ARBA" id="ARBA00022448"/>
    </source>
</evidence>
<dbReference type="SUPFAM" id="SSF52540">
    <property type="entry name" value="P-loop containing nucleoside triphosphate hydrolases"/>
    <property type="match status" value="1"/>
</dbReference>
<proteinExistence type="predicted"/>
<evidence type="ECO:0000256" key="6">
    <source>
        <dbReference type="ARBA" id="ARBA00022989"/>
    </source>
</evidence>
<dbReference type="InterPro" id="IPR027417">
    <property type="entry name" value="P-loop_NTPase"/>
</dbReference>
<evidence type="ECO:0000259" key="10">
    <source>
        <dbReference type="PROSITE" id="PS50893"/>
    </source>
</evidence>
<dbReference type="GO" id="GO:0015421">
    <property type="term" value="F:ABC-type oligopeptide transporter activity"/>
    <property type="evidence" value="ECO:0007669"/>
    <property type="project" value="TreeGrafter"/>
</dbReference>
<dbReference type="InterPro" id="IPR036640">
    <property type="entry name" value="ABC1_TM_sf"/>
</dbReference>
<dbReference type="CDD" id="cd18547">
    <property type="entry name" value="ABC_6TM_Tm288_like"/>
    <property type="match status" value="1"/>
</dbReference>